<dbReference type="PANTHER" id="PTHR37984">
    <property type="entry name" value="PROTEIN CBG26694"/>
    <property type="match status" value="1"/>
</dbReference>
<dbReference type="GO" id="GO:0003676">
    <property type="term" value="F:nucleic acid binding"/>
    <property type="evidence" value="ECO:0007669"/>
    <property type="project" value="InterPro"/>
</dbReference>
<dbReference type="Pfam" id="PF17917">
    <property type="entry name" value="RT_RNaseH"/>
    <property type="match status" value="1"/>
</dbReference>
<dbReference type="CDD" id="cd09274">
    <property type="entry name" value="RNase_HI_RT_Ty3"/>
    <property type="match status" value="1"/>
</dbReference>
<evidence type="ECO:0000256" key="8">
    <source>
        <dbReference type="SAM" id="MobiDB-lite"/>
    </source>
</evidence>
<evidence type="ECO:0000256" key="4">
    <source>
        <dbReference type="ARBA" id="ARBA00022722"/>
    </source>
</evidence>
<dbReference type="Gene3D" id="3.30.70.270">
    <property type="match status" value="2"/>
</dbReference>
<protein>
    <recommendedName>
        <fullName evidence="1">RNA-directed DNA polymerase</fullName>
        <ecNumber evidence="1">2.7.7.49</ecNumber>
    </recommendedName>
</protein>
<evidence type="ECO:0000259" key="9">
    <source>
        <dbReference type="PROSITE" id="PS50878"/>
    </source>
</evidence>
<dbReference type="SUPFAM" id="SSF50630">
    <property type="entry name" value="Acid proteases"/>
    <property type="match status" value="1"/>
</dbReference>
<dbReference type="InterPro" id="IPR041588">
    <property type="entry name" value="Integrase_H2C2"/>
</dbReference>
<dbReference type="GO" id="GO:0003964">
    <property type="term" value="F:RNA-directed DNA polymerase activity"/>
    <property type="evidence" value="ECO:0007669"/>
    <property type="project" value="UniProtKB-KW"/>
</dbReference>
<dbReference type="CDD" id="cd05481">
    <property type="entry name" value="retropepsin_like_LTR_1"/>
    <property type="match status" value="1"/>
</dbReference>
<dbReference type="GO" id="GO:0015074">
    <property type="term" value="P:DNA integration"/>
    <property type="evidence" value="ECO:0007669"/>
    <property type="project" value="InterPro"/>
</dbReference>
<dbReference type="GO" id="GO:0016787">
    <property type="term" value="F:hydrolase activity"/>
    <property type="evidence" value="ECO:0007669"/>
    <property type="project" value="UniProtKB-KW"/>
</dbReference>
<evidence type="ECO:0000259" key="10">
    <source>
        <dbReference type="PROSITE" id="PS50994"/>
    </source>
</evidence>
<keyword evidence="6" id="KW-0378">Hydrolase</keyword>
<dbReference type="Gene3D" id="2.40.70.10">
    <property type="entry name" value="Acid Proteases"/>
    <property type="match status" value="1"/>
</dbReference>
<evidence type="ECO:0000256" key="3">
    <source>
        <dbReference type="ARBA" id="ARBA00022695"/>
    </source>
</evidence>
<evidence type="ECO:0000313" key="11">
    <source>
        <dbReference type="EMBL" id="KAK3086182.1"/>
    </source>
</evidence>
<dbReference type="GO" id="GO:0004519">
    <property type="term" value="F:endonuclease activity"/>
    <property type="evidence" value="ECO:0007669"/>
    <property type="project" value="UniProtKB-KW"/>
</dbReference>
<evidence type="ECO:0000256" key="5">
    <source>
        <dbReference type="ARBA" id="ARBA00022759"/>
    </source>
</evidence>
<dbReference type="Pfam" id="PF00078">
    <property type="entry name" value="RVT_1"/>
    <property type="match status" value="1"/>
</dbReference>
<dbReference type="SUPFAM" id="SSF53098">
    <property type="entry name" value="Ribonuclease H-like"/>
    <property type="match status" value="1"/>
</dbReference>
<name>A0AA88XRI6_PINIB</name>
<dbReference type="InterPro" id="IPR043502">
    <property type="entry name" value="DNA/RNA_pol_sf"/>
</dbReference>
<comment type="caution">
    <text evidence="11">The sequence shown here is derived from an EMBL/GenBank/DDBJ whole genome shotgun (WGS) entry which is preliminary data.</text>
</comment>
<dbReference type="InterPro" id="IPR012337">
    <property type="entry name" value="RNaseH-like_sf"/>
</dbReference>
<dbReference type="PANTHER" id="PTHR37984:SF7">
    <property type="entry name" value="INTEGRASE CATALYTIC DOMAIN-CONTAINING PROTEIN"/>
    <property type="match status" value="1"/>
</dbReference>
<evidence type="ECO:0000256" key="2">
    <source>
        <dbReference type="ARBA" id="ARBA00022679"/>
    </source>
</evidence>
<keyword evidence="2" id="KW-0808">Transferase</keyword>
<dbReference type="PROSITE" id="PS50994">
    <property type="entry name" value="INTEGRASE"/>
    <property type="match status" value="1"/>
</dbReference>
<evidence type="ECO:0000313" key="12">
    <source>
        <dbReference type="Proteomes" id="UP001186944"/>
    </source>
</evidence>
<feature type="domain" description="Reverse transcriptase" evidence="9">
    <location>
        <begin position="502"/>
        <end position="680"/>
    </location>
</feature>
<keyword evidence="3" id="KW-0548">Nucleotidyltransferase</keyword>
<dbReference type="Gene3D" id="1.10.340.70">
    <property type="match status" value="1"/>
</dbReference>
<proteinExistence type="predicted"/>
<dbReference type="InterPro" id="IPR000477">
    <property type="entry name" value="RT_dom"/>
</dbReference>
<keyword evidence="12" id="KW-1185">Reference proteome</keyword>
<gene>
    <name evidence="11" type="ORF">FSP39_014815</name>
</gene>
<evidence type="ECO:0000256" key="6">
    <source>
        <dbReference type="ARBA" id="ARBA00022801"/>
    </source>
</evidence>
<dbReference type="EMBL" id="VSWD01000012">
    <property type="protein sequence ID" value="KAK3086182.1"/>
    <property type="molecule type" value="Genomic_DNA"/>
</dbReference>
<dbReference type="InterPro" id="IPR021109">
    <property type="entry name" value="Peptidase_aspartic_dom_sf"/>
</dbReference>
<keyword evidence="4" id="KW-0540">Nuclease</keyword>
<feature type="region of interest" description="Disordered" evidence="8">
    <location>
        <begin position="189"/>
        <end position="230"/>
    </location>
</feature>
<dbReference type="InterPro" id="IPR043128">
    <property type="entry name" value="Rev_trsase/Diguanyl_cyclase"/>
</dbReference>
<dbReference type="CDD" id="cd01647">
    <property type="entry name" value="RT_LTR"/>
    <property type="match status" value="1"/>
</dbReference>
<dbReference type="FunFam" id="3.30.70.270:FF:000026">
    <property type="entry name" value="Transposon Ty3-G Gag-Pol polyprotein"/>
    <property type="match status" value="1"/>
</dbReference>
<dbReference type="EC" id="2.7.7.49" evidence="1"/>
<keyword evidence="7" id="KW-0695">RNA-directed DNA polymerase</keyword>
<dbReference type="Gene3D" id="3.10.10.10">
    <property type="entry name" value="HIV Type 1 Reverse Transcriptase, subunit A, domain 1"/>
    <property type="match status" value="1"/>
</dbReference>
<organism evidence="11 12">
    <name type="scientific">Pinctada imbricata</name>
    <name type="common">Atlantic pearl-oyster</name>
    <name type="synonym">Pinctada martensii</name>
    <dbReference type="NCBI Taxonomy" id="66713"/>
    <lineage>
        <taxon>Eukaryota</taxon>
        <taxon>Metazoa</taxon>
        <taxon>Spiralia</taxon>
        <taxon>Lophotrochozoa</taxon>
        <taxon>Mollusca</taxon>
        <taxon>Bivalvia</taxon>
        <taxon>Autobranchia</taxon>
        <taxon>Pteriomorphia</taxon>
        <taxon>Pterioida</taxon>
        <taxon>Pterioidea</taxon>
        <taxon>Pteriidae</taxon>
        <taxon>Pinctada</taxon>
    </lineage>
</organism>
<dbReference type="PROSITE" id="PS50878">
    <property type="entry name" value="RT_POL"/>
    <property type="match status" value="1"/>
</dbReference>
<reference evidence="11" key="1">
    <citation type="submission" date="2019-08" db="EMBL/GenBank/DDBJ databases">
        <title>The improved chromosome-level genome for the pearl oyster Pinctada fucata martensii using PacBio sequencing and Hi-C.</title>
        <authorList>
            <person name="Zheng Z."/>
        </authorList>
    </citation>
    <scope>NUCLEOTIDE SEQUENCE</scope>
    <source>
        <strain evidence="11">ZZ-2019</strain>
        <tissue evidence="11">Adductor muscle</tissue>
    </source>
</reference>
<dbReference type="InterPro" id="IPR001584">
    <property type="entry name" value="Integrase_cat-core"/>
</dbReference>
<dbReference type="FunFam" id="3.30.420.10:FF:000063">
    <property type="entry name" value="Retrovirus-related Pol polyprotein from transposon 297-like Protein"/>
    <property type="match status" value="1"/>
</dbReference>
<evidence type="ECO:0000256" key="1">
    <source>
        <dbReference type="ARBA" id="ARBA00012493"/>
    </source>
</evidence>
<dbReference type="Proteomes" id="UP001186944">
    <property type="component" value="Unassembled WGS sequence"/>
</dbReference>
<dbReference type="InterPro" id="IPR036397">
    <property type="entry name" value="RNaseH_sf"/>
</dbReference>
<feature type="domain" description="Integrase catalytic" evidence="10">
    <location>
        <begin position="1042"/>
        <end position="1209"/>
    </location>
</feature>
<dbReference type="InterPro" id="IPR050951">
    <property type="entry name" value="Retrovirus_Pol_polyprotein"/>
</dbReference>
<dbReference type="Pfam" id="PF17921">
    <property type="entry name" value="Integrase_H2C2"/>
    <property type="match status" value="1"/>
</dbReference>
<keyword evidence="5" id="KW-0255">Endonuclease</keyword>
<dbReference type="InterPro" id="IPR041373">
    <property type="entry name" value="RT_RNaseH"/>
</dbReference>
<dbReference type="FunFam" id="1.10.340.70:FF:000003">
    <property type="entry name" value="Protein CBG25708"/>
    <property type="match status" value="1"/>
</dbReference>
<sequence>MDLTGVPTPTINWESSNLPDQWKKFKTHAELIFNGPLKEKDEDVKVNYLLLWIGDKGREVKNTWKDLEGDQPAADPKKLDTYYERFKQHVQPKLNPIFARFKFNNTVQGGTSVENFITRLRTLSVDCQYTDADEMIRDRIVFGTASEKVREKLINEGEKLTLDKAIQIAQSYEYSQEQLKSMGKEINAISGRRRHRQTSSAQGKVTFPRKQYERDQRKPQSQGATGYGQARGNQPIECDKCGYKHGKSAKCPAKGKKCAKCSNYDHFAKKCPNQKLHVNELLHDNHDDDCYSDVSYESEFFIDSIDDNVCTDQAFCNVSVGHSKKSVRFKLDTGSQANILPKRIFDTLGLDKSITPSSQRLSAYNGHQLETLGSINFECHYHDKHANLDFHVIDTRSSPILGMRACVDLGLIKLVFACELETEANPSCEPSQQVNGRSRSEPLDRKRILTEFSDVFEGIGLFPGECVVRVDPKVPPVIHPPRRVPIALHSKLKKELDRMEDLKVICKVTEPTDWVNSMVIVEKPDSGKLRICLDPKDLNTAILRPHYPPKTLEDVLPQLSGAKYFTKLDARSGYWTIKLSTDSSYLTTFNTPFGRYRYLRLPFGLKSAQDEFQRRVDECFEGLNGTISLIDDIIVYGKTREEHDHNLYQLLQRSRERGLKLNKDKMEVCTTKVKYFGHTLTSQGLEPDPDKVSVIQGLKPPSNRQELETLLGMVTYLAKFAPNLSEVTTPMRSLLQKDAIFQWSHEHDKALNKVKQIITATPGPVLAYFDPDKVTTLQVDASKYGLGAALMQEGKPVAFASKSLTPSEINYAQIEKEMFGIVFGCKRFHQYIYGRKVIIETDHKPLIPIFKKPLYAAPPRLQRMLLQVQRYDLEVTFKPGTQIPLADTLSRNFVNNTYPELSKGMDAHIHSIMSSLPISDNKLKLIAEETSKDPQLKALTTVLLEGWPEIRKDCPSQLIEFWNHRDEITHIDGLLMKGQKVIIPKSLRTEILNTLHTGHMGIDKCLRRARTCIFWPGLSADITDLISKCPICLTHRNSNTKEPLQPHPTPHYPWQTVGTDLFSWDNKDFLIVTDYYSRFFEIAQLTSTKSSQVIRKLKSIFARFGIPETVVSDNGPQYSSEEFQNFSKEFDFKHVTSSPNYPQSNGLAEKYVQIAKRILEKAKHSKQDPHLALLEYRVTPLDIGYSPSQLLQGRHLRSILPTVSDNLKPKYINHEKVRSAIMASKTRQKHYYDKSSKTPKPMEVGNSVRFQKDSKLWKPAKVIGKENDRSLVIQAQNGAIYRRNRRHIIKSNESVYDTPMIPLCTDQPAYDPTNLKILQDHNPVSPPCEPPKISSQPQLDIGQSNMSKPYITRSGRAVKPKTIISM</sequence>
<dbReference type="SUPFAM" id="SSF56672">
    <property type="entry name" value="DNA/RNA polymerases"/>
    <property type="match status" value="1"/>
</dbReference>
<dbReference type="Pfam" id="PF00665">
    <property type="entry name" value="rve"/>
    <property type="match status" value="1"/>
</dbReference>
<dbReference type="FunFam" id="3.10.20.370:FF:000001">
    <property type="entry name" value="Retrovirus-related Pol polyprotein from transposon 17.6-like protein"/>
    <property type="match status" value="1"/>
</dbReference>
<evidence type="ECO:0000256" key="7">
    <source>
        <dbReference type="ARBA" id="ARBA00022918"/>
    </source>
</evidence>
<accession>A0AA88XRI6</accession>
<dbReference type="Gene3D" id="3.30.420.10">
    <property type="entry name" value="Ribonuclease H-like superfamily/Ribonuclease H"/>
    <property type="match status" value="1"/>
</dbReference>